<reference evidence="3 4" key="1">
    <citation type="journal article" date="2018" name="Mol. Biol. Evol.">
        <title>Analysis of the draft genome of the red seaweed Gracilariopsis chorda provides insights into genome size evolution in Rhodophyta.</title>
        <authorList>
            <person name="Lee J."/>
            <person name="Yang E.C."/>
            <person name="Graf L."/>
            <person name="Yang J.H."/>
            <person name="Qiu H."/>
            <person name="Zel Zion U."/>
            <person name="Chan C.X."/>
            <person name="Stephens T.G."/>
            <person name="Weber A.P.M."/>
            <person name="Boo G.H."/>
            <person name="Boo S.M."/>
            <person name="Kim K.M."/>
            <person name="Shin Y."/>
            <person name="Jung M."/>
            <person name="Lee S.J."/>
            <person name="Yim H.S."/>
            <person name="Lee J.H."/>
            <person name="Bhattacharya D."/>
            <person name="Yoon H.S."/>
        </authorList>
    </citation>
    <scope>NUCLEOTIDE SEQUENCE [LARGE SCALE GENOMIC DNA]</scope>
    <source>
        <strain evidence="3 4">SKKU-2015</strain>
        <tissue evidence="3">Whole body</tissue>
    </source>
</reference>
<feature type="region of interest" description="Disordered" evidence="1">
    <location>
        <begin position="31"/>
        <end position="53"/>
    </location>
</feature>
<sequence>MVNAPSRPSLSRVTRISAPIVIQLAVLLHSPPSSPMSSPDKPPPPSPTTKLPNKDIQDAVEKLSQTSMFHRCKPSSLQSLAANMRTVMFSRGDQIVTQGNPADAMFVLSEGYARHIRKGKDGIARQLTTQSPSIAHLNITSADPMYATAKCVTQSCKTYAISRKEFRAHLQADPTLSTQIIESLSERVLEDSCQFRTPLMSQRTTDINLSAVTVAAATESYYRSALNAILNRRLSGVSAPLFPNMHVQVPARVLYIAGFKSLRAFLDRDIDPDKWNTHPARVAVRFCKTIAPGIIMTPISSILEASNVGHANPEPLLLRSLRGSVPRLGREVVFGVGLNQLSDFMEERYRTFAPNAIVANMAGSLSAGVVAGYLSHVPHNLSTYKLLNPHKSYSELFQLFVDKSVPDRIIPRGVSASLLPYARTVLACLFPRGVLIRTVQICGSFALLNGIILMIETDSRRRLGGTLDAVYKEHGAEQAAKVALVQDDSN</sequence>
<dbReference type="PROSITE" id="PS00888">
    <property type="entry name" value="CNMP_BINDING_1"/>
    <property type="match status" value="1"/>
</dbReference>
<dbReference type="AlphaFoldDB" id="A0A2V3IJ00"/>
<dbReference type="InterPro" id="IPR018490">
    <property type="entry name" value="cNMP-bd_dom_sf"/>
</dbReference>
<dbReference type="PROSITE" id="PS50042">
    <property type="entry name" value="CNMP_BINDING_3"/>
    <property type="match status" value="1"/>
</dbReference>
<feature type="domain" description="Cyclic nucleotide-binding" evidence="2">
    <location>
        <begin position="68"/>
        <end position="187"/>
    </location>
</feature>
<dbReference type="Pfam" id="PF00027">
    <property type="entry name" value="cNMP_binding"/>
    <property type="match status" value="1"/>
</dbReference>
<dbReference type="Proteomes" id="UP000247409">
    <property type="component" value="Unassembled WGS sequence"/>
</dbReference>
<dbReference type="SUPFAM" id="SSF51206">
    <property type="entry name" value="cAMP-binding domain-like"/>
    <property type="match status" value="1"/>
</dbReference>
<protein>
    <submittedName>
        <fullName evidence="3">CRP-like cAMP-activated global transcriptional regulator</fullName>
    </submittedName>
</protein>
<dbReference type="SMART" id="SM00100">
    <property type="entry name" value="cNMP"/>
    <property type="match status" value="1"/>
</dbReference>
<accession>A0A2V3IJ00</accession>
<dbReference type="Gene3D" id="2.60.120.10">
    <property type="entry name" value="Jelly Rolls"/>
    <property type="match status" value="1"/>
</dbReference>
<dbReference type="CDD" id="cd00038">
    <property type="entry name" value="CAP_ED"/>
    <property type="match status" value="1"/>
</dbReference>
<evidence type="ECO:0000313" key="4">
    <source>
        <dbReference type="Proteomes" id="UP000247409"/>
    </source>
</evidence>
<dbReference type="InterPro" id="IPR000595">
    <property type="entry name" value="cNMP-bd_dom"/>
</dbReference>
<comment type="caution">
    <text evidence="3">The sequence shown here is derived from an EMBL/GenBank/DDBJ whole genome shotgun (WGS) entry which is preliminary data.</text>
</comment>
<evidence type="ECO:0000313" key="3">
    <source>
        <dbReference type="EMBL" id="PXF42051.1"/>
    </source>
</evidence>
<organism evidence="3 4">
    <name type="scientific">Gracilariopsis chorda</name>
    <dbReference type="NCBI Taxonomy" id="448386"/>
    <lineage>
        <taxon>Eukaryota</taxon>
        <taxon>Rhodophyta</taxon>
        <taxon>Florideophyceae</taxon>
        <taxon>Rhodymeniophycidae</taxon>
        <taxon>Gracilariales</taxon>
        <taxon>Gracilariaceae</taxon>
        <taxon>Gracilariopsis</taxon>
    </lineage>
</organism>
<gene>
    <name evidence="3" type="ORF">BWQ96_08219</name>
</gene>
<evidence type="ECO:0000256" key="1">
    <source>
        <dbReference type="SAM" id="MobiDB-lite"/>
    </source>
</evidence>
<dbReference type="InterPro" id="IPR018488">
    <property type="entry name" value="cNMP-bd_CS"/>
</dbReference>
<keyword evidence="4" id="KW-1185">Reference proteome</keyword>
<dbReference type="InterPro" id="IPR014710">
    <property type="entry name" value="RmlC-like_jellyroll"/>
</dbReference>
<evidence type="ECO:0000259" key="2">
    <source>
        <dbReference type="PROSITE" id="PS50042"/>
    </source>
</evidence>
<name>A0A2V3IJ00_9FLOR</name>
<dbReference type="EMBL" id="NBIV01000178">
    <property type="protein sequence ID" value="PXF42051.1"/>
    <property type="molecule type" value="Genomic_DNA"/>
</dbReference>
<proteinExistence type="predicted"/>
<dbReference type="OrthoDB" id="58719at2759"/>